<keyword evidence="4" id="KW-1185">Reference proteome</keyword>
<gene>
    <name evidence="3" type="ORF">ACFQWB_04700</name>
</gene>
<evidence type="ECO:0000313" key="3">
    <source>
        <dbReference type="EMBL" id="MFC7749241.1"/>
    </source>
</evidence>
<protein>
    <recommendedName>
        <fullName evidence="5">DUF4367 domain-containing protein</fullName>
    </recommendedName>
</protein>
<feature type="compositionally biased region" description="Low complexity" evidence="1">
    <location>
        <begin position="55"/>
        <end position="64"/>
    </location>
</feature>
<sequence>MTHNGIDRERMDEAWAELESKLAGETPSPKWAEWSQIGVTAADTTLDPAAEEAGKPAAPAADGAYRIPVRTEQDSPRKRRFSFKRYGVAAAAAALAIVVATPAANDALASMLNQFRMQEVVVVQENDLRQLMNQLFPDGQSAEAVNKFGAFTASGQGKYENFGSIEAAEKRLGAAIKLPASWLSQNNLYIGLAPSNVYTFTLNVDEINRVMERLGAKQLLPTSVDGKPLMLKTDRELHVSYHIESEDPKQNGAGASYSRTAVPTIEFDPSVDAKAAYDAVVNFPMLPEHIRSKIVQGSRLEEGQVPMPLVLNREPEKRVIAGVPVYLDQRSDTDSISAIWLKDGYLHSAYFYQYESRDKALAELTELVSP</sequence>
<reference evidence="4" key="1">
    <citation type="journal article" date="2019" name="Int. J. Syst. Evol. Microbiol.">
        <title>The Global Catalogue of Microorganisms (GCM) 10K type strain sequencing project: providing services to taxonomists for standard genome sequencing and annotation.</title>
        <authorList>
            <consortium name="The Broad Institute Genomics Platform"/>
            <consortium name="The Broad Institute Genome Sequencing Center for Infectious Disease"/>
            <person name="Wu L."/>
            <person name="Ma J."/>
        </authorList>
    </citation>
    <scope>NUCLEOTIDE SEQUENCE [LARGE SCALE GENOMIC DNA]</scope>
    <source>
        <strain evidence="4">JCM 18657</strain>
    </source>
</reference>
<keyword evidence="2" id="KW-0812">Transmembrane</keyword>
<evidence type="ECO:0008006" key="5">
    <source>
        <dbReference type="Google" id="ProtNLM"/>
    </source>
</evidence>
<keyword evidence="2" id="KW-1133">Transmembrane helix</keyword>
<evidence type="ECO:0000313" key="4">
    <source>
        <dbReference type="Proteomes" id="UP001596528"/>
    </source>
</evidence>
<feature type="region of interest" description="Disordered" evidence="1">
    <location>
        <begin position="42"/>
        <end position="64"/>
    </location>
</feature>
<accession>A0ABW2V387</accession>
<comment type="caution">
    <text evidence="3">The sequence shown here is derived from an EMBL/GenBank/DDBJ whole genome shotgun (WGS) entry which is preliminary data.</text>
</comment>
<proteinExistence type="predicted"/>
<evidence type="ECO:0000256" key="2">
    <source>
        <dbReference type="SAM" id="Phobius"/>
    </source>
</evidence>
<dbReference type="EMBL" id="JBHTGQ010000010">
    <property type="protein sequence ID" value="MFC7749241.1"/>
    <property type="molecule type" value="Genomic_DNA"/>
</dbReference>
<dbReference type="RefSeq" id="WP_138788854.1">
    <property type="nucleotide sequence ID" value="NZ_JBHTGQ010000010.1"/>
</dbReference>
<organism evidence="3 4">
    <name type="scientific">Paenibacillus thermoaerophilus</name>
    <dbReference type="NCBI Taxonomy" id="1215385"/>
    <lineage>
        <taxon>Bacteria</taxon>
        <taxon>Bacillati</taxon>
        <taxon>Bacillota</taxon>
        <taxon>Bacilli</taxon>
        <taxon>Bacillales</taxon>
        <taxon>Paenibacillaceae</taxon>
        <taxon>Paenibacillus</taxon>
    </lineage>
</organism>
<dbReference type="Proteomes" id="UP001596528">
    <property type="component" value="Unassembled WGS sequence"/>
</dbReference>
<evidence type="ECO:0000256" key="1">
    <source>
        <dbReference type="SAM" id="MobiDB-lite"/>
    </source>
</evidence>
<keyword evidence="2" id="KW-0472">Membrane</keyword>
<feature type="transmembrane region" description="Helical" evidence="2">
    <location>
        <begin position="86"/>
        <end position="104"/>
    </location>
</feature>
<name>A0ABW2V387_9BACL</name>